<dbReference type="EMBL" id="FAVB01000002">
    <property type="protein sequence ID" value="CUU79751.1"/>
    <property type="molecule type" value="Genomic_DNA"/>
</dbReference>
<keyword evidence="7" id="KW-0406">Ion transport</keyword>
<proteinExistence type="predicted"/>
<keyword evidence="10" id="KW-0378">Hydrolase</keyword>
<organism evidence="10 11">
    <name type="scientific">Campylobacter hyointestinalis subsp. hyointestinalis</name>
    <dbReference type="NCBI Taxonomy" id="91352"/>
    <lineage>
        <taxon>Bacteria</taxon>
        <taxon>Pseudomonadati</taxon>
        <taxon>Campylobacterota</taxon>
        <taxon>Epsilonproteobacteria</taxon>
        <taxon>Campylobacterales</taxon>
        <taxon>Campylobacteraceae</taxon>
        <taxon>Campylobacter</taxon>
    </lineage>
</organism>
<reference evidence="10 11" key="1">
    <citation type="submission" date="2015-11" db="EMBL/GenBank/DDBJ databases">
        <authorList>
            <consortium name="Pathogen Informatics"/>
        </authorList>
    </citation>
    <scope>NUCLEOTIDE SEQUENCE [LARGE SCALE GENOMIC DNA]</scope>
    <source>
        <strain evidence="10 11">006A-0059</strain>
    </source>
</reference>
<dbReference type="PROSITE" id="PS50893">
    <property type="entry name" value="ABC_TRANSPORTER_2"/>
    <property type="match status" value="1"/>
</dbReference>
<evidence type="ECO:0000256" key="5">
    <source>
        <dbReference type="ARBA" id="ARBA00022840"/>
    </source>
</evidence>
<evidence type="ECO:0000256" key="7">
    <source>
        <dbReference type="ARBA" id="ARBA00023065"/>
    </source>
</evidence>
<dbReference type="InterPro" id="IPR050093">
    <property type="entry name" value="ABC_SmlMolc_Importer"/>
</dbReference>
<dbReference type="InterPro" id="IPR027417">
    <property type="entry name" value="P-loop_NTPase"/>
</dbReference>
<evidence type="ECO:0000256" key="3">
    <source>
        <dbReference type="ARBA" id="ARBA00022496"/>
    </source>
</evidence>
<evidence type="ECO:0000259" key="9">
    <source>
        <dbReference type="PROSITE" id="PS50893"/>
    </source>
</evidence>
<dbReference type="Proteomes" id="UP000052237">
    <property type="component" value="Unassembled WGS sequence"/>
</dbReference>
<keyword evidence="2" id="KW-1003">Cell membrane</keyword>
<evidence type="ECO:0000313" key="11">
    <source>
        <dbReference type="Proteomes" id="UP000052237"/>
    </source>
</evidence>
<dbReference type="GO" id="GO:0016887">
    <property type="term" value="F:ATP hydrolysis activity"/>
    <property type="evidence" value="ECO:0007669"/>
    <property type="project" value="InterPro"/>
</dbReference>
<dbReference type="GO" id="GO:0005524">
    <property type="term" value="F:ATP binding"/>
    <property type="evidence" value="ECO:0007669"/>
    <property type="project" value="UniProtKB-KW"/>
</dbReference>
<keyword evidence="8" id="KW-0472">Membrane</keyword>
<keyword evidence="11" id="KW-1185">Reference proteome</keyword>
<keyword evidence="1" id="KW-0813">Transport</keyword>
<dbReference type="PROSITE" id="PS00211">
    <property type="entry name" value="ABC_TRANSPORTER_1"/>
    <property type="match status" value="1"/>
</dbReference>
<dbReference type="FunFam" id="3.40.50.300:FF:000425">
    <property type="entry name" value="Probable ABC transporter, ATP-binding subunit"/>
    <property type="match status" value="1"/>
</dbReference>
<comment type="caution">
    <text evidence="10">The sequence shown here is derived from an EMBL/GenBank/DDBJ whole genome shotgun (WGS) entry which is preliminary data.</text>
</comment>
<sequence length="319" mass="35784">MKELLKITHLSKKFGNLTVLDDLNLSLNAGEILTVLGQSGCGKSTLLRIIANIETPTCGDIEISGDIVCKNGACIKGQKVGMMFQNYALFPHLNVSQNIAFALHQLPKNERQKRVTQLLNKFHIAELKDKMIDEISGGQAQRVAFARAVANKENLLLLDEPFANLDSHLKNVLRNELKMMIKQNGITAIMVTHDKFDAFLLSDKIALIDGGKIVAFGTPKELYFKPKTEKIARFLGDINVIDRSLAKVLPTKFQSWLETKNFMFRPEEIVSGDEFEAKVTNSQFLGANYRLELDFMGIEFHTFVSSTLNVNDNFKFSLV</sequence>
<dbReference type="InterPro" id="IPR015853">
    <property type="entry name" value="ABC_transpr_FbpC"/>
</dbReference>
<gene>
    <name evidence="10" type="primary">fbpC2</name>
    <name evidence="10" type="ORF">ERS686654_01110</name>
</gene>
<keyword evidence="4" id="KW-0547">Nucleotide-binding</keyword>
<dbReference type="GO" id="GO:0015408">
    <property type="term" value="F:ABC-type ferric iron transporter activity"/>
    <property type="evidence" value="ECO:0007669"/>
    <property type="project" value="InterPro"/>
</dbReference>
<dbReference type="AlphaFoldDB" id="A0A0S4S1U6"/>
<dbReference type="GO" id="GO:0015697">
    <property type="term" value="P:quaternary ammonium group transport"/>
    <property type="evidence" value="ECO:0007669"/>
    <property type="project" value="UniProtKB-ARBA"/>
</dbReference>
<dbReference type="SMART" id="SM00382">
    <property type="entry name" value="AAA"/>
    <property type="match status" value="1"/>
</dbReference>
<accession>A0A0S4S1U6</accession>
<dbReference type="PANTHER" id="PTHR42781:SF4">
    <property type="entry name" value="SPERMIDINE_PUTRESCINE IMPORT ATP-BINDING PROTEIN POTA"/>
    <property type="match status" value="1"/>
</dbReference>
<dbReference type="Gene3D" id="3.40.50.300">
    <property type="entry name" value="P-loop containing nucleotide triphosphate hydrolases"/>
    <property type="match status" value="1"/>
</dbReference>
<dbReference type="InterPro" id="IPR003593">
    <property type="entry name" value="AAA+_ATPase"/>
</dbReference>
<dbReference type="EC" id="3.6.3.30" evidence="10"/>
<feature type="domain" description="ABC transporter" evidence="9">
    <location>
        <begin position="5"/>
        <end position="235"/>
    </location>
</feature>
<dbReference type="GO" id="GO:0016020">
    <property type="term" value="C:membrane"/>
    <property type="evidence" value="ECO:0007669"/>
    <property type="project" value="InterPro"/>
</dbReference>
<name>A0A0S4S1U6_CAMHY</name>
<dbReference type="Pfam" id="PF00005">
    <property type="entry name" value="ABC_tran"/>
    <property type="match status" value="1"/>
</dbReference>
<evidence type="ECO:0000256" key="8">
    <source>
        <dbReference type="ARBA" id="ARBA00023136"/>
    </source>
</evidence>
<dbReference type="CDD" id="cd03259">
    <property type="entry name" value="ABC_Carb_Solutes_like"/>
    <property type="match status" value="1"/>
</dbReference>
<keyword evidence="6" id="KW-0408">Iron</keyword>
<evidence type="ECO:0000256" key="6">
    <source>
        <dbReference type="ARBA" id="ARBA00023004"/>
    </source>
</evidence>
<dbReference type="PANTHER" id="PTHR42781">
    <property type="entry name" value="SPERMIDINE/PUTRESCINE IMPORT ATP-BINDING PROTEIN POTA"/>
    <property type="match status" value="1"/>
</dbReference>
<dbReference type="InterPro" id="IPR017871">
    <property type="entry name" value="ABC_transporter-like_CS"/>
</dbReference>
<dbReference type="SUPFAM" id="SSF52540">
    <property type="entry name" value="P-loop containing nucleoside triphosphate hydrolases"/>
    <property type="match status" value="1"/>
</dbReference>
<keyword evidence="3" id="KW-0410">Iron transport</keyword>
<evidence type="ECO:0000256" key="1">
    <source>
        <dbReference type="ARBA" id="ARBA00022448"/>
    </source>
</evidence>
<dbReference type="InterPro" id="IPR003439">
    <property type="entry name" value="ABC_transporter-like_ATP-bd"/>
</dbReference>
<evidence type="ECO:0000313" key="10">
    <source>
        <dbReference type="EMBL" id="CUU79751.1"/>
    </source>
</evidence>
<evidence type="ECO:0000256" key="4">
    <source>
        <dbReference type="ARBA" id="ARBA00022741"/>
    </source>
</evidence>
<protein>
    <submittedName>
        <fullName evidence="10">Ferric cations import ATP-binding protein FbpC 1</fullName>
        <ecNumber evidence="10">3.6.3.30</ecNumber>
    </submittedName>
</protein>
<evidence type="ECO:0000256" key="2">
    <source>
        <dbReference type="ARBA" id="ARBA00022475"/>
    </source>
</evidence>
<keyword evidence="5 10" id="KW-0067">ATP-binding</keyword>